<dbReference type="GO" id="GO:0016747">
    <property type="term" value="F:acyltransferase activity, transferring groups other than amino-acyl groups"/>
    <property type="evidence" value="ECO:0007669"/>
    <property type="project" value="TreeGrafter"/>
</dbReference>
<organism evidence="3 4">
    <name type="scientific">Rhodamnia argentea</name>
    <dbReference type="NCBI Taxonomy" id="178133"/>
    <lineage>
        <taxon>Eukaryota</taxon>
        <taxon>Viridiplantae</taxon>
        <taxon>Streptophyta</taxon>
        <taxon>Embryophyta</taxon>
        <taxon>Tracheophyta</taxon>
        <taxon>Spermatophyta</taxon>
        <taxon>Magnoliopsida</taxon>
        <taxon>eudicotyledons</taxon>
        <taxon>Gunneridae</taxon>
        <taxon>Pentapetalae</taxon>
        <taxon>rosids</taxon>
        <taxon>malvids</taxon>
        <taxon>Myrtales</taxon>
        <taxon>Myrtaceae</taxon>
        <taxon>Myrtoideae</taxon>
        <taxon>Myrteae</taxon>
        <taxon>Australasian group</taxon>
        <taxon>Rhodamnia</taxon>
    </lineage>
</organism>
<evidence type="ECO:0000313" key="3">
    <source>
        <dbReference type="Proteomes" id="UP000827889"/>
    </source>
</evidence>
<dbReference type="InterPro" id="IPR050317">
    <property type="entry name" value="Plant_Fungal_Acyltransferase"/>
</dbReference>
<dbReference type="Pfam" id="PF02458">
    <property type="entry name" value="Transferase"/>
    <property type="match status" value="1"/>
</dbReference>
<sequence>MGEVAGAGGEFAVKLGKKEVVAAALPMQEHWLPLSNLDLLLPPLDVGVFFCYTNPTTTASQRLGYGSLVAILKAALAQALVSYYALAGEVVQNSVGEPELLCNNRGVDFLEAFADLELCHLNLYNPDETIEGKLVPTKKQGVLAVQATELKCGGIVVSCTFDHRIADAYSANMFMVFWADTARSAAPISLRPSFRRSLLNPRRPLCVDPSLDSMYIPVSALPPPPKHKQQADEEGETTTTSRDDDRLVSRMYYVTAAKLSELQQRACSNGSKRSKLESFSAFLWKMVAESSLVANNDDNKTMSRMGIVVDGRCRLMSQGMDDKRTPMASYFGNVLSIPFGEKRVMEVVEKPLSWVAETVNEFVEKAATKEHFLGLIDWVEEHRPVPAVARIYCKPGSEEEEKEEGSTAFVVSSGQRFPVTEMDFGWGKPVLGSYHFPWGGEAGYVMPMPSPLANGDWVVYLHLFASQVAFIESHAPTVFRPLTPHYLNLL</sequence>
<dbReference type="RefSeq" id="XP_030551224.1">
    <property type="nucleotide sequence ID" value="XM_030695364.2"/>
</dbReference>
<dbReference type="KEGG" id="rarg:115755819"/>
<dbReference type="OrthoDB" id="1862401at2759"/>
<dbReference type="Gene3D" id="3.30.559.10">
    <property type="entry name" value="Chloramphenicol acetyltransferase-like domain"/>
    <property type="match status" value="2"/>
</dbReference>
<proteinExistence type="inferred from homology"/>
<protein>
    <submittedName>
        <fullName evidence="4">Coniferyl alcohol acyltransferase-like</fullName>
    </submittedName>
</protein>
<reference evidence="4" key="1">
    <citation type="submission" date="2025-08" db="UniProtKB">
        <authorList>
            <consortium name="RefSeq"/>
        </authorList>
    </citation>
    <scope>IDENTIFICATION</scope>
    <source>
        <tissue evidence="4">Leaf</tissue>
    </source>
</reference>
<dbReference type="PANTHER" id="PTHR31642:SF266">
    <property type="entry name" value="HXXXD-TYPE ACYL-TRANSFERASE FAMILY PROTEIN"/>
    <property type="match status" value="1"/>
</dbReference>
<comment type="similarity">
    <text evidence="1">Belongs to the plant acyltransferase family.</text>
</comment>
<dbReference type="Proteomes" id="UP000827889">
    <property type="component" value="Chromosome 8"/>
</dbReference>
<feature type="region of interest" description="Disordered" evidence="2">
    <location>
        <begin position="219"/>
        <end position="242"/>
    </location>
</feature>
<name>A0A8B8QVH0_9MYRT</name>
<dbReference type="AlphaFoldDB" id="A0A8B8QVH0"/>
<dbReference type="InterPro" id="IPR023213">
    <property type="entry name" value="CAT-like_dom_sf"/>
</dbReference>
<dbReference type="GeneID" id="115755819"/>
<evidence type="ECO:0000256" key="1">
    <source>
        <dbReference type="ARBA" id="ARBA00009861"/>
    </source>
</evidence>
<gene>
    <name evidence="4" type="primary">LOC115755819</name>
</gene>
<accession>A0A8B8QVH0</accession>
<evidence type="ECO:0000256" key="2">
    <source>
        <dbReference type="SAM" id="MobiDB-lite"/>
    </source>
</evidence>
<evidence type="ECO:0000313" key="4">
    <source>
        <dbReference type="RefSeq" id="XP_030551224.1"/>
    </source>
</evidence>
<keyword evidence="3" id="KW-1185">Reference proteome</keyword>
<dbReference type="PANTHER" id="PTHR31642">
    <property type="entry name" value="TRICHOTHECENE 3-O-ACETYLTRANSFERASE"/>
    <property type="match status" value="1"/>
</dbReference>